<dbReference type="Pfam" id="PF00593">
    <property type="entry name" value="TonB_dep_Rec_b-barrel"/>
    <property type="match status" value="1"/>
</dbReference>
<dbReference type="PANTHER" id="PTHR32552">
    <property type="entry name" value="FERRICHROME IRON RECEPTOR-RELATED"/>
    <property type="match status" value="1"/>
</dbReference>
<keyword evidence="10 15" id="KW-0798">TonB box</keyword>
<evidence type="ECO:0000313" key="19">
    <source>
        <dbReference type="EMBL" id="MDA7417424.1"/>
    </source>
</evidence>
<keyword evidence="6 14" id="KW-0812">Transmembrane</keyword>
<dbReference type="FunFam" id="2.170.130.10:FF:000001">
    <property type="entry name" value="Catecholate siderophore TonB-dependent receptor"/>
    <property type="match status" value="1"/>
</dbReference>
<dbReference type="NCBIfam" id="TIGR01783">
    <property type="entry name" value="TonB-siderophor"/>
    <property type="match status" value="1"/>
</dbReference>
<dbReference type="InterPro" id="IPR012910">
    <property type="entry name" value="Plug_dom"/>
</dbReference>
<dbReference type="PROSITE" id="PS52016">
    <property type="entry name" value="TONB_DEPENDENT_REC_3"/>
    <property type="match status" value="1"/>
</dbReference>
<organism evidence="19 20">
    <name type="scientific">Xenophilus arseniciresistens</name>
    <dbReference type="NCBI Taxonomy" id="1283306"/>
    <lineage>
        <taxon>Bacteria</taxon>
        <taxon>Pseudomonadati</taxon>
        <taxon>Pseudomonadota</taxon>
        <taxon>Betaproteobacteria</taxon>
        <taxon>Burkholderiales</taxon>
        <taxon>Comamonadaceae</taxon>
        <taxon>Xenophilus</taxon>
    </lineage>
</organism>
<dbReference type="PANTHER" id="PTHR32552:SF89">
    <property type="entry name" value="CATECHOLATE SIDEROPHORE RECEPTOR FIU"/>
    <property type="match status" value="1"/>
</dbReference>
<dbReference type="InterPro" id="IPR039426">
    <property type="entry name" value="TonB-dep_rcpt-like"/>
</dbReference>
<comment type="similarity">
    <text evidence="2 14 15">Belongs to the TonB-dependent receptor family.</text>
</comment>
<keyword evidence="4 14" id="KW-1134">Transmembrane beta strand</keyword>
<keyword evidence="5" id="KW-0410">Iron transport</keyword>
<evidence type="ECO:0000256" key="15">
    <source>
        <dbReference type="RuleBase" id="RU003357"/>
    </source>
</evidence>
<evidence type="ECO:0000256" key="5">
    <source>
        <dbReference type="ARBA" id="ARBA00022496"/>
    </source>
</evidence>
<evidence type="ECO:0000256" key="9">
    <source>
        <dbReference type="ARBA" id="ARBA00023065"/>
    </source>
</evidence>
<dbReference type="Proteomes" id="UP001212602">
    <property type="component" value="Unassembled WGS sequence"/>
</dbReference>
<proteinExistence type="inferred from homology"/>
<comment type="caution">
    <text evidence="19">The sequence shown here is derived from an EMBL/GenBank/DDBJ whole genome shotgun (WGS) entry which is preliminary data.</text>
</comment>
<dbReference type="GO" id="GO:0015344">
    <property type="term" value="F:siderophore uptake transmembrane transporter activity"/>
    <property type="evidence" value="ECO:0007669"/>
    <property type="project" value="TreeGrafter"/>
</dbReference>
<evidence type="ECO:0000256" key="13">
    <source>
        <dbReference type="ARBA" id="ARBA00023237"/>
    </source>
</evidence>
<dbReference type="InterPro" id="IPR010105">
    <property type="entry name" value="TonB_sidphr_rcpt"/>
</dbReference>
<gene>
    <name evidence="19" type="ORF">PGB34_13725</name>
</gene>
<evidence type="ECO:0000256" key="4">
    <source>
        <dbReference type="ARBA" id="ARBA00022452"/>
    </source>
</evidence>
<evidence type="ECO:0000256" key="11">
    <source>
        <dbReference type="ARBA" id="ARBA00023136"/>
    </source>
</evidence>
<protein>
    <submittedName>
        <fullName evidence="19">Catecholate siderophore receptor Fiu</fullName>
    </submittedName>
</protein>
<dbReference type="InterPro" id="IPR000531">
    <property type="entry name" value="Beta-barrel_TonB"/>
</dbReference>
<dbReference type="CDD" id="cd01347">
    <property type="entry name" value="ligand_gated_channel"/>
    <property type="match status" value="1"/>
</dbReference>
<keyword evidence="20" id="KW-1185">Reference proteome</keyword>
<reference evidence="19" key="1">
    <citation type="submission" date="2023-01" db="EMBL/GenBank/DDBJ databases">
        <title>Xenophilus mangrovi sp. nov., isolated from soil of Mangrove nature reserve.</title>
        <authorList>
            <person name="Xu S."/>
            <person name="Liu Z."/>
            <person name="Xu Y."/>
        </authorList>
    </citation>
    <scope>NUCLEOTIDE SEQUENCE</scope>
    <source>
        <strain evidence="19">YW8</strain>
    </source>
</reference>
<evidence type="ECO:0000256" key="3">
    <source>
        <dbReference type="ARBA" id="ARBA00022448"/>
    </source>
</evidence>
<keyword evidence="11 14" id="KW-0472">Membrane</keyword>
<keyword evidence="9" id="KW-0406">Ion transport</keyword>
<evidence type="ECO:0000313" key="20">
    <source>
        <dbReference type="Proteomes" id="UP001212602"/>
    </source>
</evidence>
<comment type="subcellular location">
    <subcellularLocation>
        <location evidence="1 14">Cell outer membrane</location>
        <topology evidence="1 14">Multi-pass membrane protein</topology>
    </subcellularLocation>
</comment>
<evidence type="ECO:0000259" key="18">
    <source>
        <dbReference type="Pfam" id="PF07715"/>
    </source>
</evidence>
<evidence type="ECO:0000256" key="10">
    <source>
        <dbReference type="ARBA" id="ARBA00023077"/>
    </source>
</evidence>
<dbReference type="GO" id="GO:0009279">
    <property type="term" value="C:cell outer membrane"/>
    <property type="evidence" value="ECO:0007669"/>
    <property type="project" value="UniProtKB-SubCell"/>
</dbReference>
<evidence type="ECO:0000256" key="14">
    <source>
        <dbReference type="PROSITE-ProRule" id="PRU01360"/>
    </source>
</evidence>
<dbReference type="SUPFAM" id="SSF56935">
    <property type="entry name" value="Porins"/>
    <property type="match status" value="1"/>
</dbReference>
<keyword evidence="3 14" id="KW-0813">Transport</keyword>
<name>A0AAE3SZS2_9BURK</name>
<evidence type="ECO:0000256" key="8">
    <source>
        <dbReference type="ARBA" id="ARBA00023004"/>
    </source>
</evidence>
<evidence type="ECO:0000259" key="17">
    <source>
        <dbReference type="Pfam" id="PF00593"/>
    </source>
</evidence>
<feature type="signal peptide" evidence="16">
    <location>
        <begin position="1"/>
        <end position="33"/>
    </location>
</feature>
<dbReference type="InterPro" id="IPR036942">
    <property type="entry name" value="Beta-barrel_TonB_sf"/>
</dbReference>
<feature type="domain" description="TonB-dependent receptor-like beta-barrel" evidence="17">
    <location>
        <begin position="282"/>
        <end position="756"/>
    </location>
</feature>
<accession>A0AAE3SZS2</accession>
<evidence type="ECO:0000256" key="12">
    <source>
        <dbReference type="ARBA" id="ARBA00023170"/>
    </source>
</evidence>
<feature type="chain" id="PRO_5042081048" evidence="16">
    <location>
        <begin position="34"/>
        <end position="788"/>
    </location>
</feature>
<dbReference type="EMBL" id="JAQIPB010000006">
    <property type="protein sequence ID" value="MDA7417424.1"/>
    <property type="molecule type" value="Genomic_DNA"/>
</dbReference>
<evidence type="ECO:0000256" key="2">
    <source>
        <dbReference type="ARBA" id="ARBA00009810"/>
    </source>
</evidence>
<evidence type="ECO:0000256" key="6">
    <source>
        <dbReference type="ARBA" id="ARBA00022692"/>
    </source>
</evidence>
<keyword evidence="12 19" id="KW-0675">Receptor</keyword>
<dbReference type="Gene3D" id="2.170.130.10">
    <property type="entry name" value="TonB-dependent receptor, plug domain"/>
    <property type="match status" value="1"/>
</dbReference>
<dbReference type="InterPro" id="IPR037066">
    <property type="entry name" value="Plug_dom_sf"/>
</dbReference>
<sequence length="788" mass="84595">MSHIKSRKHAVAGAVPPLTAAATLVALALPAIAQQAPSLPPVQVRDAAAADFKADVSANPKFTAPLVDTPQTITVIRKEVLQQQGAVSLGEALRNTPGITFTMGENGNTQSGDSITMRGFDTQGSIYIDGVRDLGAITRDTFNLEQVEVVKGASGADVGRAAASGYINLVSKVPQADDFFAGSASFGSADRHRLTADLNRKLSLGSGTSAVRLNLMEQNGGVPGRDWVKNKSFGIAPSIALGLGTPTRIYLSHLYTKQNNRPDGGVPTVGLPGYYYSITPSGNAANRDLQARQSFAGLTAAAPDSSNFYGSIQDFDKIEANMFTARVEHDIAPGTTLRNTFRYGKTEQFRMVTSVIGPTFTTPGNPFTYTVARNRSDGQNRASDGGQGRVQTNEILTNQTNVSTEFMTGAFKHNLNAGLELIREKQDKRHLMFATGGTGANNATVPAASLYNPDPFFLLQNYAPQENGSYDKGETTTIGLYAFDTLKISEAFQLTGGLRADRYRTRFSNLRMPVGAAGTTAATPLTTARAKDSDTLFSWKLGAVYKPAPNGSVYLSYSASQRPPGGDAFTLSTSNTSGDNPIFNPQKSRNIELGTKWDFMDSRLALTGAIFDTVNRNENVTDSVTGVSEQIGKRRVRGLELGVVGQITPAWQVTAGYAYLDAKILRGTTGSASATTDGPLQWTPKNAFTAWTSYRLPMGLTIGGGARYQDGVTRSSAANPATANGIYSSQDYWVVDAMIGYEINRNVSLQFNAYNLFDKKYIERFNNGGSRYQPGVPRSYMLTANVKF</sequence>
<dbReference type="NCBIfam" id="NF007349">
    <property type="entry name" value="PRK09840.1"/>
    <property type="match status" value="1"/>
</dbReference>
<evidence type="ECO:0000256" key="16">
    <source>
        <dbReference type="SAM" id="SignalP"/>
    </source>
</evidence>
<dbReference type="RefSeq" id="WP_271428652.1">
    <property type="nucleotide sequence ID" value="NZ_JAQIPB010000006.1"/>
</dbReference>
<feature type="domain" description="TonB-dependent receptor plug" evidence="18">
    <location>
        <begin position="66"/>
        <end position="165"/>
    </location>
</feature>
<dbReference type="AlphaFoldDB" id="A0AAE3SZS2"/>
<dbReference type="Pfam" id="PF07715">
    <property type="entry name" value="Plug"/>
    <property type="match status" value="1"/>
</dbReference>
<keyword evidence="8" id="KW-0408">Iron</keyword>
<evidence type="ECO:0000256" key="1">
    <source>
        <dbReference type="ARBA" id="ARBA00004571"/>
    </source>
</evidence>
<dbReference type="GO" id="GO:0015891">
    <property type="term" value="P:siderophore transport"/>
    <property type="evidence" value="ECO:0007669"/>
    <property type="project" value="InterPro"/>
</dbReference>
<keyword evidence="13 14" id="KW-0998">Cell outer membrane</keyword>
<keyword evidence="7 16" id="KW-0732">Signal</keyword>
<dbReference type="Gene3D" id="2.40.170.20">
    <property type="entry name" value="TonB-dependent receptor, beta-barrel domain"/>
    <property type="match status" value="1"/>
</dbReference>
<dbReference type="GO" id="GO:0038023">
    <property type="term" value="F:signaling receptor activity"/>
    <property type="evidence" value="ECO:0007669"/>
    <property type="project" value="InterPro"/>
</dbReference>
<evidence type="ECO:0000256" key="7">
    <source>
        <dbReference type="ARBA" id="ARBA00022729"/>
    </source>
</evidence>